<protein>
    <submittedName>
        <fullName evidence="2">Component of prereplication complexes</fullName>
    </submittedName>
</protein>
<dbReference type="KEGG" id="vg:16747454"/>
<dbReference type="EMBL" id="KF017583">
    <property type="protein sequence ID" value="AGT99259.1"/>
    <property type="molecule type" value="Genomic_DNA"/>
</dbReference>
<dbReference type="Proteomes" id="UP000243849">
    <property type="component" value="Segment"/>
</dbReference>
<dbReference type="GeneID" id="16747454"/>
<keyword evidence="3" id="KW-1185">Reference proteome</keyword>
<proteinExistence type="inferred from homology"/>
<evidence type="ECO:0000313" key="2">
    <source>
        <dbReference type="EMBL" id="AGT99259.1"/>
    </source>
</evidence>
<evidence type="ECO:0000256" key="1">
    <source>
        <dbReference type="ARBA" id="ARBA00006002"/>
    </source>
</evidence>
<accession>U3GS48</accession>
<sequence length="343" mass="38620">MVDPNITTLCSIFSESDNGSSFSEAVDHALEICKNIAPSTRFRLIETPTKNFLMVTNVLPKNRKTVEKVSLNIKDAMDRLAQSFAKDTSIRSSQSYSANYMNATSVGSSNSVMVGSYITYTKKDLENALSLDKSAFVAELLKYVDVPGILCHDNVSDPECLLWLLFCGPYSFCSSDICLGYRKEDFRNAFPVLLPPCFYNIPSDYGTYISLAELYAYSWYRNFSFDDVEHLQPVARERIQKTLTELRSKFCNFDVNLNIYASTTCLFCALYNQNRLAIDYASTNLRTSPISPIIIKDCSFLQTNVFSGHMQLGKKSVAVFPIYDIARLFGSMTISGDKISFDF</sequence>
<evidence type="ECO:0000313" key="3">
    <source>
        <dbReference type="Proteomes" id="UP000243849"/>
    </source>
</evidence>
<dbReference type="InterPro" id="IPR004280">
    <property type="entry name" value="Herpes_UL95"/>
</dbReference>
<gene>
    <name evidence="2" type="primary">U67</name>
</gene>
<comment type="similarity">
    <text evidence="1">Belongs to the herpesviridae UL95 family.</text>
</comment>
<dbReference type="Pfam" id="PF03038">
    <property type="entry name" value="Herpes_UL95"/>
    <property type="match status" value="1"/>
</dbReference>
<name>U3GS48_9BETA</name>
<dbReference type="RefSeq" id="YP_008493004.1">
    <property type="nucleotide sequence ID" value="NC_022233.1"/>
</dbReference>
<dbReference type="OrthoDB" id="9587at10239"/>
<organism evidence="2 3">
    <name type="scientific">Suid betaherpesvirus 2</name>
    <dbReference type="NCBI Taxonomy" id="1608255"/>
    <lineage>
        <taxon>Viruses</taxon>
        <taxon>Duplodnaviria</taxon>
        <taxon>Heunggongvirae</taxon>
        <taxon>Peploviricota</taxon>
        <taxon>Herviviricetes</taxon>
        <taxon>Herpesvirales</taxon>
        <taxon>Orthoherpesviridae</taxon>
        <taxon>Betaherpesvirinae</taxon>
        <taxon>Roseolovirus</taxon>
        <taxon>Roseolovirus suidbeta2</taxon>
    </lineage>
</organism>
<reference evidence="2 3" key="1">
    <citation type="submission" date="2013-05" db="EMBL/GenBank/DDBJ databases">
        <title>Genome organization and molecular characterization of porcine cytomegalovirus.</title>
        <authorList>
            <person name="Gu W."/>
            <person name="Zhou L."/>
            <person name="Ge X."/>
            <person name="Guo X."/>
            <person name="Yang H."/>
        </authorList>
    </citation>
    <scope>NUCLEOTIDE SEQUENCE [LARGE SCALE GENOMIC DNA]</scope>
    <source>
        <strain evidence="2 3">BJ09</strain>
    </source>
</reference>